<dbReference type="OrthoDB" id="7060960at2"/>
<comment type="caution">
    <text evidence="2">The sequence shown here is derived from an EMBL/GenBank/DDBJ whole genome shotgun (WGS) entry which is preliminary data.</text>
</comment>
<feature type="chain" id="PRO_5002665663" evidence="1">
    <location>
        <begin position="31"/>
        <end position="172"/>
    </location>
</feature>
<feature type="signal peptide" evidence="1">
    <location>
        <begin position="1"/>
        <end position="30"/>
    </location>
</feature>
<accession>A4ABE3</accession>
<reference evidence="2 3" key="2">
    <citation type="journal article" date="2009" name="PLoS ONE">
        <title>The photosynthetic apparatus and its regulation in the aerobic gammaproteobacterium Congregibacter litoralis gen. nov., sp. nov.</title>
        <authorList>
            <person name="Spring S."/>
            <person name="Lunsdorf H."/>
            <person name="Fuchs B.M."/>
            <person name="Tindall B.J."/>
        </authorList>
    </citation>
    <scope>NUCLEOTIDE SEQUENCE [LARGE SCALE GENOMIC DNA]</scope>
    <source>
        <strain evidence="2">KT71</strain>
    </source>
</reference>
<dbReference type="eggNOG" id="ENOG5033VG4">
    <property type="taxonomic scope" value="Bacteria"/>
</dbReference>
<name>A4ABE3_9GAMM</name>
<dbReference type="EMBL" id="AAOA02000004">
    <property type="protein sequence ID" value="EAQ96697.2"/>
    <property type="molecule type" value="Genomic_DNA"/>
</dbReference>
<dbReference type="Proteomes" id="UP000019205">
    <property type="component" value="Chromosome"/>
</dbReference>
<gene>
    <name evidence="2" type="ORF">KT71_06729</name>
</gene>
<keyword evidence="1" id="KW-0732">Signal</keyword>
<dbReference type="HOGENOM" id="CLU_1552677_0_0_6"/>
<evidence type="ECO:0000256" key="1">
    <source>
        <dbReference type="SAM" id="SignalP"/>
    </source>
</evidence>
<proteinExistence type="predicted"/>
<dbReference type="RefSeq" id="WP_023660344.1">
    <property type="nucleotide sequence ID" value="NZ_CM002299.1"/>
</dbReference>
<organism evidence="2 3">
    <name type="scientific">Congregibacter litoralis KT71</name>
    <dbReference type="NCBI Taxonomy" id="314285"/>
    <lineage>
        <taxon>Bacteria</taxon>
        <taxon>Pseudomonadati</taxon>
        <taxon>Pseudomonadota</taxon>
        <taxon>Gammaproteobacteria</taxon>
        <taxon>Cellvibrionales</taxon>
        <taxon>Halieaceae</taxon>
        <taxon>Congregibacter</taxon>
    </lineage>
</organism>
<evidence type="ECO:0000313" key="2">
    <source>
        <dbReference type="EMBL" id="EAQ96697.2"/>
    </source>
</evidence>
<dbReference type="AlphaFoldDB" id="A4ABE3"/>
<keyword evidence="3" id="KW-1185">Reference proteome</keyword>
<sequence length="172" mass="18643">MQTRRWWSTAMSKALWSALLALCLFGTASAQNLFLTLANQPPTSGIVTTRDNSSLTLTAMSGSRVSFARASGRDYQLQASGGFFWTQVQEQPRDADSVALTPTVREDGSIEVIVDVSQKAGQRRQSYSSTLLAQPGEWLQLLGPAAQQPRGTKVYGTQSVAAESLFLLVETP</sequence>
<reference evidence="2 3" key="1">
    <citation type="journal article" date="2007" name="Proc. Natl. Acad. Sci. U.S.A.">
        <title>Characterization of a marine gammaproteobacterium capable of aerobic anoxygenic photosynthesis.</title>
        <authorList>
            <person name="Fuchs B.M."/>
            <person name="Spring S."/>
            <person name="Teeling H."/>
            <person name="Quast C."/>
            <person name="Wulf J."/>
            <person name="Schattenhofer M."/>
            <person name="Yan S."/>
            <person name="Ferriera S."/>
            <person name="Johnson J."/>
            <person name="Glockner F.O."/>
            <person name="Amann R."/>
        </authorList>
    </citation>
    <scope>NUCLEOTIDE SEQUENCE [LARGE SCALE GENOMIC DNA]</scope>
    <source>
        <strain evidence="2">KT71</strain>
    </source>
</reference>
<evidence type="ECO:0000313" key="3">
    <source>
        <dbReference type="Proteomes" id="UP000019205"/>
    </source>
</evidence>
<protein>
    <submittedName>
        <fullName evidence="2">Uncharacterized protein</fullName>
    </submittedName>
</protein>